<dbReference type="PANTHER" id="PTHR11220">
    <property type="entry name" value="HEME-BINDING PROTEIN-RELATED"/>
    <property type="match status" value="1"/>
</dbReference>
<evidence type="ECO:0000313" key="2">
    <source>
        <dbReference type="Proteomes" id="UP001424741"/>
    </source>
</evidence>
<evidence type="ECO:0000313" key="1">
    <source>
        <dbReference type="EMBL" id="GAA5496309.1"/>
    </source>
</evidence>
<dbReference type="Pfam" id="PF04832">
    <property type="entry name" value="SOUL"/>
    <property type="match status" value="1"/>
</dbReference>
<dbReference type="SUPFAM" id="SSF55136">
    <property type="entry name" value="Probable bacterial effector-binding domain"/>
    <property type="match status" value="1"/>
</dbReference>
<dbReference type="RefSeq" id="WP_346188995.1">
    <property type="nucleotide sequence ID" value="NZ_BAABRL010000007.1"/>
</dbReference>
<accession>A0ABP9V3Z5</accession>
<organism evidence="1 2">
    <name type="scientific">Rubritalea halochordaticola</name>
    <dbReference type="NCBI Taxonomy" id="714537"/>
    <lineage>
        <taxon>Bacteria</taxon>
        <taxon>Pseudomonadati</taxon>
        <taxon>Verrucomicrobiota</taxon>
        <taxon>Verrucomicrobiia</taxon>
        <taxon>Verrucomicrobiales</taxon>
        <taxon>Rubritaleaceae</taxon>
        <taxon>Rubritalea</taxon>
    </lineage>
</organism>
<proteinExistence type="predicted"/>
<dbReference type="PANTHER" id="PTHR11220:SF1">
    <property type="entry name" value="HEME-BINDING PROTEIN 2"/>
    <property type="match status" value="1"/>
</dbReference>
<name>A0ABP9V3Z5_9BACT</name>
<evidence type="ECO:0008006" key="3">
    <source>
        <dbReference type="Google" id="ProtNLM"/>
    </source>
</evidence>
<gene>
    <name evidence="1" type="ORF">Rhal01_02492</name>
</gene>
<keyword evidence="2" id="KW-1185">Reference proteome</keyword>
<reference evidence="1 2" key="1">
    <citation type="submission" date="2024-02" db="EMBL/GenBank/DDBJ databases">
        <title>Rubritalea halochordaticola NBRC 107102.</title>
        <authorList>
            <person name="Ichikawa N."/>
            <person name="Katano-Makiyama Y."/>
            <person name="Hidaka K."/>
        </authorList>
    </citation>
    <scope>NUCLEOTIDE SEQUENCE [LARGE SCALE GENOMIC DNA]</scope>
    <source>
        <strain evidence="1 2">NBRC 107102</strain>
    </source>
</reference>
<dbReference type="EMBL" id="BAABRL010000007">
    <property type="protein sequence ID" value="GAA5496309.1"/>
    <property type="molecule type" value="Genomic_DNA"/>
</dbReference>
<dbReference type="InterPro" id="IPR006917">
    <property type="entry name" value="SOUL_heme-bd"/>
</dbReference>
<dbReference type="Proteomes" id="UP001424741">
    <property type="component" value="Unassembled WGS sequence"/>
</dbReference>
<dbReference type="Gene3D" id="3.20.80.10">
    <property type="entry name" value="Regulatory factor, effector binding domain"/>
    <property type="match status" value="1"/>
</dbReference>
<sequence>MKHVTKWIVSGIGLLGLTLFATMTASAIEKPEFEQLVKDGKMEVRKYAKIHIVSTSMEQEGQRNSAFRKLANYIGKGNDKQQKIKMTAPVIVDHSHKKDKADGAKVTMSFVVPKKVVEAGIPEPTDPDVKLSVIEGGKYAVTSFKSSNSEKARQEAITELRAWIKEKGYKEKGAPSFAFYNPPWIPQALRTNEVWIEID</sequence>
<dbReference type="InterPro" id="IPR011256">
    <property type="entry name" value="Reg_factor_effector_dom_sf"/>
</dbReference>
<comment type="caution">
    <text evidence="1">The sequence shown here is derived from an EMBL/GenBank/DDBJ whole genome shotgun (WGS) entry which is preliminary data.</text>
</comment>
<protein>
    <recommendedName>
        <fullName evidence="3">Heme-binding protein</fullName>
    </recommendedName>
</protein>